<sequence>MVLVPVHQRKMPHPNAYTFGRLMLMVRATGRLRDDAVTGKRHTIAY</sequence>
<accession>A0A0P1EEJ5</accession>
<protein>
    <submittedName>
        <fullName evidence="1">Uncharacterized protein</fullName>
    </submittedName>
</protein>
<dbReference type="Proteomes" id="UP000050783">
    <property type="component" value="Unassembled WGS sequence"/>
</dbReference>
<gene>
    <name evidence="1" type="ORF">RUA4292_02545</name>
</gene>
<dbReference type="AlphaFoldDB" id="A0A0P1EEJ5"/>
<evidence type="ECO:0000313" key="2">
    <source>
        <dbReference type="Proteomes" id="UP000050783"/>
    </source>
</evidence>
<name>A0A0P1EEJ5_9RHOB</name>
<reference evidence="1 2" key="1">
    <citation type="submission" date="2015-09" db="EMBL/GenBank/DDBJ databases">
        <authorList>
            <consortium name="Swine Surveillance"/>
        </authorList>
    </citation>
    <scope>NUCLEOTIDE SEQUENCE [LARGE SCALE GENOMIC DNA]</scope>
    <source>
        <strain evidence="1 2">CECT 4292</strain>
    </source>
</reference>
<proteinExistence type="predicted"/>
<evidence type="ECO:0000313" key="1">
    <source>
        <dbReference type="EMBL" id="CUH48367.1"/>
    </source>
</evidence>
<dbReference type="EMBL" id="CYPU01000039">
    <property type="protein sequence ID" value="CUH48367.1"/>
    <property type="molecule type" value="Genomic_DNA"/>
</dbReference>
<organism evidence="1 2">
    <name type="scientific">Ruegeria atlantica</name>
    <dbReference type="NCBI Taxonomy" id="81569"/>
    <lineage>
        <taxon>Bacteria</taxon>
        <taxon>Pseudomonadati</taxon>
        <taxon>Pseudomonadota</taxon>
        <taxon>Alphaproteobacteria</taxon>
        <taxon>Rhodobacterales</taxon>
        <taxon>Roseobacteraceae</taxon>
        <taxon>Ruegeria</taxon>
    </lineage>
</organism>